<gene>
    <name evidence="1" type="ORF">SPTER_04850</name>
</gene>
<protein>
    <submittedName>
        <fullName evidence="1">Uncharacterized protein</fullName>
    </submittedName>
</protein>
<evidence type="ECO:0000313" key="1">
    <source>
        <dbReference type="EMBL" id="QDR79217.1"/>
    </source>
</evidence>
<dbReference type="KEGG" id="sted:SPTER_04850"/>
<sequence>MLKRLLSQAFDQYVFTRVDHILNQAGINDAGYRKTSREVSAALDRLLVVAPVLKAQQPELTGLVMDFEAWAAVESGQAAEIAYRQGLRDSSHVRREFMTCLI</sequence>
<reference evidence="1 2" key="1">
    <citation type="submission" date="2019-02" db="EMBL/GenBank/DDBJ databases">
        <title>Closed genome of Sporomusa termitida DSM 4440.</title>
        <authorList>
            <person name="Poehlein A."/>
            <person name="Daniel R."/>
        </authorList>
    </citation>
    <scope>NUCLEOTIDE SEQUENCE [LARGE SCALE GENOMIC DNA]</scope>
    <source>
        <strain evidence="1 2">DSM 4440</strain>
    </source>
</reference>
<name>A0A517DPJ8_9FIRM</name>
<accession>A0A517DPJ8</accession>
<dbReference type="AlphaFoldDB" id="A0A517DPJ8"/>
<proteinExistence type="predicted"/>
<dbReference type="Proteomes" id="UP000320776">
    <property type="component" value="Chromosome"/>
</dbReference>
<keyword evidence="2" id="KW-1185">Reference proteome</keyword>
<organism evidence="1 2">
    <name type="scientific">Sporomusa termitida</name>
    <dbReference type="NCBI Taxonomy" id="2377"/>
    <lineage>
        <taxon>Bacteria</taxon>
        <taxon>Bacillati</taxon>
        <taxon>Bacillota</taxon>
        <taxon>Negativicutes</taxon>
        <taxon>Selenomonadales</taxon>
        <taxon>Sporomusaceae</taxon>
        <taxon>Sporomusa</taxon>
    </lineage>
</organism>
<dbReference type="EMBL" id="CP036259">
    <property type="protein sequence ID" value="QDR79217.1"/>
    <property type="molecule type" value="Genomic_DNA"/>
</dbReference>
<evidence type="ECO:0000313" key="2">
    <source>
        <dbReference type="Proteomes" id="UP000320776"/>
    </source>
</evidence>